<dbReference type="EMBL" id="BIFT01000001">
    <property type="protein sequence ID" value="GCE27456.1"/>
    <property type="molecule type" value="Genomic_DNA"/>
</dbReference>
<gene>
    <name evidence="1" type="ORF">KDA_29400</name>
</gene>
<keyword evidence="2" id="KW-1185">Reference proteome</keyword>
<reference evidence="2" key="1">
    <citation type="submission" date="2018-12" db="EMBL/GenBank/DDBJ databases">
        <title>Tengunoibacter tsumagoiensis gen. nov., sp. nov., Dictyobacter kobayashii sp. nov., D. alpinus sp. nov., and D. joshuensis sp. nov. and description of Dictyobacteraceae fam. nov. within the order Ktedonobacterales isolated from Tengu-no-mugimeshi.</title>
        <authorList>
            <person name="Wang C.M."/>
            <person name="Zheng Y."/>
            <person name="Sakai Y."/>
            <person name="Toyoda A."/>
            <person name="Minakuchi Y."/>
            <person name="Abe K."/>
            <person name="Yokota A."/>
            <person name="Yabe S."/>
        </authorList>
    </citation>
    <scope>NUCLEOTIDE SEQUENCE [LARGE SCALE GENOMIC DNA]</scope>
    <source>
        <strain evidence="2">Uno16</strain>
    </source>
</reference>
<dbReference type="RefSeq" id="WP_126627799.1">
    <property type="nucleotide sequence ID" value="NZ_BIFT01000001.1"/>
</dbReference>
<evidence type="ECO:0000313" key="2">
    <source>
        <dbReference type="Proteomes" id="UP000287171"/>
    </source>
</evidence>
<evidence type="ECO:0000313" key="1">
    <source>
        <dbReference type="EMBL" id="GCE27456.1"/>
    </source>
</evidence>
<dbReference type="Proteomes" id="UP000287171">
    <property type="component" value="Unassembled WGS sequence"/>
</dbReference>
<proteinExistence type="predicted"/>
<comment type="caution">
    <text evidence="1">The sequence shown here is derived from an EMBL/GenBank/DDBJ whole genome shotgun (WGS) entry which is preliminary data.</text>
</comment>
<dbReference type="AlphaFoldDB" id="A0A402B7Z0"/>
<accession>A0A402B7Z0</accession>
<name>A0A402B7Z0_9CHLR</name>
<sequence>MTLFELKMITNMLDQDNAPEGIIIAIHWIKKFFEQRQKSYLCRGKTAPGGVLLPGEPGLQKTI</sequence>
<organism evidence="1 2">
    <name type="scientific">Dictyobacter alpinus</name>
    <dbReference type="NCBI Taxonomy" id="2014873"/>
    <lineage>
        <taxon>Bacteria</taxon>
        <taxon>Bacillati</taxon>
        <taxon>Chloroflexota</taxon>
        <taxon>Ktedonobacteria</taxon>
        <taxon>Ktedonobacterales</taxon>
        <taxon>Dictyobacteraceae</taxon>
        <taxon>Dictyobacter</taxon>
    </lineage>
</organism>
<protein>
    <submittedName>
        <fullName evidence="1">Uncharacterized protein</fullName>
    </submittedName>
</protein>